<dbReference type="PANTHER" id="PTHR47870">
    <property type="entry name" value="CYTOCHROME C-TYPE BIOGENESIS PROTEIN CCMH"/>
    <property type="match status" value="1"/>
</dbReference>
<dbReference type="GO" id="GO:0046872">
    <property type="term" value="F:metal ion binding"/>
    <property type="evidence" value="ECO:0007669"/>
    <property type="project" value="UniProtKB-KW"/>
</dbReference>
<evidence type="ECO:0000256" key="2">
    <source>
        <dbReference type="ARBA" id="ARBA00022617"/>
    </source>
</evidence>
<dbReference type="STRING" id="450378.GCA_001661675_01614"/>
<evidence type="ECO:0000256" key="7">
    <source>
        <dbReference type="RuleBase" id="RU364112"/>
    </source>
</evidence>
<name>A0A1Z1FBH0_9SPHN</name>
<organism evidence="9 10">
    <name type="scientific">Croceicoccus marinus</name>
    <dbReference type="NCBI Taxonomy" id="450378"/>
    <lineage>
        <taxon>Bacteria</taxon>
        <taxon>Pseudomonadati</taxon>
        <taxon>Pseudomonadota</taxon>
        <taxon>Alphaproteobacteria</taxon>
        <taxon>Sphingomonadales</taxon>
        <taxon>Erythrobacteraceae</taxon>
        <taxon>Croceicoccus</taxon>
    </lineage>
</organism>
<feature type="chain" id="PRO_5011329250" description="Cytochrome c-type biogenesis protein" evidence="7">
    <location>
        <begin position="37"/>
        <end position="157"/>
    </location>
</feature>
<comment type="similarity">
    <text evidence="1 7">Belongs to the CcmH/CycL/Ccl2/NrfF family.</text>
</comment>
<feature type="domain" description="CcmH/CycL/Ccl2/NrfF N-terminal" evidence="8">
    <location>
        <begin position="45"/>
        <end position="155"/>
    </location>
</feature>
<evidence type="ECO:0000256" key="5">
    <source>
        <dbReference type="ARBA" id="ARBA00022748"/>
    </source>
</evidence>
<keyword evidence="4 7" id="KW-0732">Signal</keyword>
<keyword evidence="10" id="KW-1185">Reference proteome</keyword>
<dbReference type="InterPro" id="IPR051263">
    <property type="entry name" value="C-type_cytochrome_biogenesis"/>
</dbReference>
<protein>
    <recommendedName>
        <fullName evidence="7">Cytochrome c-type biogenesis protein</fullName>
    </recommendedName>
</protein>
<dbReference type="Proteomes" id="UP000195807">
    <property type="component" value="Chromosome"/>
</dbReference>
<accession>A0A1Z1FBH0</accession>
<dbReference type="GO" id="GO:0005886">
    <property type="term" value="C:plasma membrane"/>
    <property type="evidence" value="ECO:0007669"/>
    <property type="project" value="TreeGrafter"/>
</dbReference>
<dbReference type="GO" id="GO:0017004">
    <property type="term" value="P:cytochrome complex assembly"/>
    <property type="evidence" value="ECO:0007669"/>
    <property type="project" value="UniProtKB-KW"/>
</dbReference>
<dbReference type="AlphaFoldDB" id="A0A1Z1FBH0"/>
<feature type="transmembrane region" description="Helical" evidence="7">
    <location>
        <begin position="125"/>
        <end position="144"/>
    </location>
</feature>
<proteinExistence type="inferred from homology"/>
<evidence type="ECO:0000313" key="10">
    <source>
        <dbReference type="Proteomes" id="UP000195807"/>
    </source>
</evidence>
<keyword evidence="6 7" id="KW-0408">Iron</keyword>
<feature type="signal peptide" evidence="7">
    <location>
        <begin position="1"/>
        <end position="36"/>
    </location>
</feature>
<sequence length="157" mass="17434">MTRGPAFWRMSCPRRLIGICAVAAILLLAITTPGFAQDALPPAPYAYRQLQDPAQEARAQDLMETIRCLTCQSQSIADSDAPMAGDMRSEVRQRIAAGEDPEAIRQWLIQRYGDYISYKPSVTGLTWPLFAAPVVLLLLAALLLRGRFRRGRSKENA</sequence>
<dbReference type="KEGG" id="cman:A9D14_08055"/>
<keyword evidence="5" id="KW-0201">Cytochrome c-type biogenesis</keyword>
<evidence type="ECO:0000259" key="8">
    <source>
        <dbReference type="Pfam" id="PF03918"/>
    </source>
</evidence>
<evidence type="ECO:0000256" key="3">
    <source>
        <dbReference type="ARBA" id="ARBA00022723"/>
    </source>
</evidence>
<dbReference type="InterPro" id="IPR005616">
    <property type="entry name" value="CcmH/CycL/Ccl2/NrfF_N"/>
</dbReference>
<dbReference type="Pfam" id="PF03918">
    <property type="entry name" value="CcmH"/>
    <property type="match status" value="1"/>
</dbReference>
<dbReference type="InterPro" id="IPR038297">
    <property type="entry name" value="CcmH/CycL/NrfF/Ccl2_sf"/>
</dbReference>
<evidence type="ECO:0000256" key="6">
    <source>
        <dbReference type="ARBA" id="ARBA00023004"/>
    </source>
</evidence>
<evidence type="ECO:0000256" key="1">
    <source>
        <dbReference type="ARBA" id="ARBA00010342"/>
    </source>
</evidence>
<dbReference type="CDD" id="cd16378">
    <property type="entry name" value="CcmH_N"/>
    <property type="match status" value="1"/>
</dbReference>
<dbReference type="PANTHER" id="PTHR47870:SF1">
    <property type="entry name" value="CYTOCHROME C-TYPE BIOGENESIS PROTEIN CCMH"/>
    <property type="match status" value="1"/>
</dbReference>
<evidence type="ECO:0000256" key="4">
    <source>
        <dbReference type="ARBA" id="ARBA00022729"/>
    </source>
</evidence>
<dbReference type="Gene3D" id="1.10.8.640">
    <property type="entry name" value="Cytochrome C biogenesis protein"/>
    <property type="match status" value="1"/>
</dbReference>
<reference evidence="9 10" key="1">
    <citation type="submission" date="2017-01" db="EMBL/GenBank/DDBJ databases">
        <title>Complete genome sequence of esterase-producing bacterium Croceicoccus marinus E4A9.</title>
        <authorList>
            <person name="Wu Y.-H."/>
            <person name="Cheng H."/>
            <person name="Xu L."/>
            <person name="Huo Y.-Y."/>
            <person name="Wang C.-S."/>
            <person name="Xu X.-W."/>
        </authorList>
    </citation>
    <scope>NUCLEOTIDE SEQUENCE [LARGE SCALE GENOMIC DNA]</scope>
    <source>
        <strain evidence="9 10">E4A9</strain>
    </source>
</reference>
<keyword evidence="7" id="KW-1133">Transmembrane helix</keyword>
<gene>
    <name evidence="9" type="ORF">A9D14_08055</name>
</gene>
<evidence type="ECO:0000313" key="9">
    <source>
        <dbReference type="EMBL" id="ARU16159.1"/>
    </source>
</evidence>
<dbReference type="EMBL" id="CP019602">
    <property type="protein sequence ID" value="ARU16159.1"/>
    <property type="molecule type" value="Genomic_DNA"/>
</dbReference>
<keyword evidence="7" id="KW-0812">Transmembrane</keyword>
<keyword evidence="2 7" id="KW-0349">Heme</keyword>
<keyword evidence="3 7" id="KW-0479">Metal-binding</keyword>
<keyword evidence="7" id="KW-0472">Membrane</keyword>
<comment type="function">
    <text evidence="7">Possible subunit of a heme lyase.</text>
</comment>